<keyword evidence="2" id="KW-0964">Secreted</keyword>
<dbReference type="OrthoDB" id="6761907at2759"/>
<dbReference type="KEGG" id="cfo:105249879"/>
<evidence type="ECO:0000256" key="2">
    <source>
        <dbReference type="ARBA" id="ARBA00022525"/>
    </source>
</evidence>
<keyword evidence="6" id="KW-1185">Reference proteome</keyword>
<dbReference type="EMBL" id="GL437910">
    <property type="protein sequence ID" value="EFN69911.1"/>
    <property type="molecule type" value="Genomic_DNA"/>
</dbReference>
<reference evidence="5 6" key="1">
    <citation type="journal article" date="2010" name="Science">
        <title>Genomic comparison of the ants Camponotus floridanus and Harpegnathos saltator.</title>
        <authorList>
            <person name="Bonasio R."/>
            <person name="Zhang G."/>
            <person name="Ye C."/>
            <person name="Mutti N.S."/>
            <person name="Fang X."/>
            <person name="Qin N."/>
            <person name="Donahue G."/>
            <person name="Yang P."/>
            <person name="Li Q."/>
            <person name="Li C."/>
            <person name="Zhang P."/>
            <person name="Huang Z."/>
            <person name="Berger S.L."/>
            <person name="Reinberg D."/>
            <person name="Wang J."/>
            <person name="Liebig J."/>
        </authorList>
    </citation>
    <scope>NUCLEOTIDE SEQUENCE [LARGE SCALE GENOMIC DNA]</scope>
    <source>
        <strain evidence="6">C129</strain>
    </source>
</reference>
<dbReference type="Proteomes" id="UP000000311">
    <property type="component" value="Unassembled WGS sequence"/>
</dbReference>
<feature type="chain" id="PRO_5003156918" description="Single domain-containing protein" evidence="3">
    <location>
        <begin position="22"/>
        <end position="91"/>
    </location>
</feature>
<evidence type="ECO:0000313" key="5">
    <source>
        <dbReference type="EMBL" id="EFN69911.1"/>
    </source>
</evidence>
<dbReference type="AlphaFoldDB" id="E2A9H7"/>
<keyword evidence="3" id="KW-0732">Signal</keyword>
<organism evidence="6">
    <name type="scientific">Camponotus floridanus</name>
    <name type="common">Florida carpenter ant</name>
    <dbReference type="NCBI Taxonomy" id="104421"/>
    <lineage>
        <taxon>Eukaryota</taxon>
        <taxon>Metazoa</taxon>
        <taxon>Ecdysozoa</taxon>
        <taxon>Arthropoda</taxon>
        <taxon>Hexapoda</taxon>
        <taxon>Insecta</taxon>
        <taxon>Pterygota</taxon>
        <taxon>Neoptera</taxon>
        <taxon>Endopterygota</taxon>
        <taxon>Hymenoptera</taxon>
        <taxon>Apocrita</taxon>
        <taxon>Aculeata</taxon>
        <taxon>Formicoidea</taxon>
        <taxon>Formicidae</taxon>
        <taxon>Formicinae</taxon>
        <taxon>Camponotus</taxon>
    </lineage>
</organism>
<dbReference type="InterPro" id="IPR029277">
    <property type="entry name" value="SVWC_dom"/>
</dbReference>
<evidence type="ECO:0000259" key="4">
    <source>
        <dbReference type="SMART" id="SM01318"/>
    </source>
</evidence>
<dbReference type="OMA" id="FPECCAR"/>
<dbReference type="Pfam" id="PF15430">
    <property type="entry name" value="SVWC"/>
    <property type="match status" value="1"/>
</dbReference>
<evidence type="ECO:0000256" key="3">
    <source>
        <dbReference type="SAM" id="SignalP"/>
    </source>
</evidence>
<gene>
    <name evidence="5" type="ORF">EAG_07209</name>
</gene>
<protein>
    <recommendedName>
        <fullName evidence="4">Single domain-containing protein</fullName>
    </recommendedName>
</protein>
<sequence>MMKKRFTILLLVCVFAYTVLGNCLFENETLSVGEHIRRCLRITCYPQGSISLLACPLYQCPEGKQIGYRDVDPSKPFPECCEGPICKEEGS</sequence>
<dbReference type="GO" id="GO:0005576">
    <property type="term" value="C:extracellular region"/>
    <property type="evidence" value="ECO:0007669"/>
    <property type="project" value="UniProtKB-SubCell"/>
</dbReference>
<dbReference type="InParanoid" id="E2A9H7"/>
<feature type="domain" description="Single" evidence="4">
    <location>
        <begin position="23"/>
        <end position="86"/>
    </location>
</feature>
<feature type="signal peptide" evidence="3">
    <location>
        <begin position="1"/>
        <end position="21"/>
    </location>
</feature>
<proteinExistence type="predicted"/>
<dbReference type="SMART" id="SM01318">
    <property type="entry name" value="SVWC"/>
    <property type="match status" value="1"/>
</dbReference>
<name>E2A9H7_CAMFO</name>
<comment type="subcellular location">
    <subcellularLocation>
        <location evidence="1">Secreted</location>
    </subcellularLocation>
</comment>
<evidence type="ECO:0000256" key="1">
    <source>
        <dbReference type="ARBA" id="ARBA00004613"/>
    </source>
</evidence>
<accession>E2A9H7</accession>
<evidence type="ECO:0000313" key="6">
    <source>
        <dbReference type="Proteomes" id="UP000000311"/>
    </source>
</evidence>